<proteinExistence type="predicted"/>
<accession>A0A0G1DI65</accession>
<gene>
    <name evidence="2" type="ORF">UV73_C0008G0050</name>
</gene>
<dbReference type="EMBL" id="LCFP01000008">
    <property type="protein sequence ID" value="KKS97530.1"/>
    <property type="molecule type" value="Genomic_DNA"/>
</dbReference>
<keyword evidence="1" id="KW-1133">Transmembrane helix</keyword>
<evidence type="ECO:0000313" key="2">
    <source>
        <dbReference type="EMBL" id="KKS97530.1"/>
    </source>
</evidence>
<comment type="caution">
    <text evidence="2">The sequence shown here is derived from an EMBL/GenBank/DDBJ whole genome shotgun (WGS) entry which is preliminary data.</text>
</comment>
<protein>
    <submittedName>
        <fullName evidence="2">Uncharacterized protein</fullName>
    </submittedName>
</protein>
<dbReference type="Proteomes" id="UP000034894">
    <property type="component" value="Unassembled WGS sequence"/>
</dbReference>
<evidence type="ECO:0000256" key="1">
    <source>
        <dbReference type="SAM" id="Phobius"/>
    </source>
</evidence>
<name>A0A0G1DI65_9BACT</name>
<feature type="transmembrane region" description="Helical" evidence="1">
    <location>
        <begin position="29"/>
        <end position="48"/>
    </location>
</feature>
<reference evidence="2 3" key="1">
    <citation type="journal article" date="2015" name="Nature">
        <title>rRNA introns, odd ribosomes, and small enigmatic genomes across a large radiation of phyla.</title>
        <authorList>
            <person name="Brown C.T."/>
            <person name="Hug L.A."/>
            <person name="Thomas B.C."/>
            <person name="Sharon I."/>
            <person name="Castelle C.J."/>
            <person name="Singh A."/>
            <person name="Wilkins M.J."/>
            <person name="Williams K.H."/>
            <person name="Banfield J.F."/>
        </authorList>
    </citation>
    <scope>NUCLEOTIDE SEQUENCE [LARGE SCALE GENOMIC DNA]</scope>
</reference>
<sequence length="296" mass="32915">MAKLPDANIFKDKLTSGGVYSLSLKNKKILFFVLAFFIAVVVLLTAMINRRLAVKTLDVNLAGQSNILVTVGEEKIFNKDLENELLYYPKKDSREVRELLIKKLVDDSRKLQTAKDAGLITLDASVYNNPGKDYAKRIELVRQAEELLPQTKAGISGKIISVWFLNDSPPEMGIEAAQAIALNKITLLQTAVKSGQMTAEEAVENIRQDSSLALIDASYKENAVMEFAVYQGEKITWEEDFDNELWGLESGGVSEIFTGKSENLDTGETVDAYYMFGTVSDVRQGAAEVQYDVEYN</sequence>
<keyword evidence="1" id="KW-0812">Transmembrane</keyword>
<organism evidence="2 3">
    <name type="scientific">Candidatus Gottesmanbacteria bacterium GW2011_GWA2_43_14</name>
    <dbReference type="NCBI Taxonomy" id="1618443"/>
    <lineage>
        <taxon>Bacteria</taxon>
        <taxon>Candidatus Gottesmaniibacteriota</taxon>
    </lineage>
</organism>
<dbReference type="STRING" id="1618443.UV73_C0008G0050"/>
<keyword evidence="1" id="KW-0472">Membrane</keyword>
<evidence type="ECO:0000313" key="3">
    <source>
        <dbReference type="Proteomes" id="UP000034894"/>
    </source>
</evidence>
<dbReference type="AlphaFoldDB" id="A0A0G1DI65"/>